<dbReference type="OrthoDB" id="9778554at2"/>
<evidence type="ECO:0000256" key="7">
    <source>
        <dbReference type="ARBA" id="ARBA00022795"/>
    </source>
</evidence>
<protein>
    <recommendedName>
        <fullName evidence="3 13">Flagellar biosynthesis protein FlhF</fullName>
    </recommendedName>
</protein>
<dbReference type="SUPFAM" id="SSF52540">
    <property type="entry name" value="P-loop containing nucleoside triphosphate hydrolases"/>
    <property type="match status" value="1"/>
</dbReference>
<feature type="domain" description="SRP54-type proteins GTP-binding" evidence="15">
    <location>
        <begin position="210"/>
        <end position="404"/>
    </location>
</feature>
<keyword evidence="9" id="KW-0342">GTP-binding</keyword>
<dbReference type="NCBIfam" id="TIGR03499">
    <property type="entry name" value="FlhF"/>
    <property type="match status" value="1"/>
</dbReference>
<proteinExistence type="inferred from homology"/>
<dbReference type="EMBL" id="WAGX01000005">
    <property type="protein sequence ID" value="KAB1437691.1"/>
    <property type="molecule type" value="Genomic_DNA"/>
</dbReference>
<dbReference type="SMART" id="SM00382">
    <property type="entry name" value="AAA"/>
    <property type="match status" value="1"/>
</dbReference>
<dbReference type="GO" id="GO:0044781">
    <property type="term" value="P:bacterial-type flagellum organization"/>
    <property type="evidence" value="ECO:0007669"/>
    <property type="project" value="UniProtKB-UniRule"/>
</dbReference>
<keyword evidence="17" id="KW-1185">Reference proteome</keyword>
<keyword evidence="5" id="KW-1003">Cell membrane</keyword>
<evidence type="ECO:0000313" key="16">
    <source>
        <dbReference type="EMBL" id="KAB1437691.1"/>
    </source>
</evidence>
<dbReference type="SMART" id="SM00962">
    <property type="entry name" value="SRP54"/>
    <property type="match status" value="1"/>
</dbReference>
<keyword evidence="6" id="KW-0547">Nucleotide-binding</keyword>
<comment type="function">
    <text evidence="12">Necessary for flagellar biosynthesis. May be involved in translocation of the flagellum.</text>
</comment>
<evidence type="ECO:0000256" key="9">
    <source>
        <dbReference type="ARBA" id="ARBA00023134"/>
    </source>
</evidence>
<dbReference type="GO" id="GO:0006614">
    <property type="term" value="P:SRP-dependent cotranslational protein targeting to membrane"/>
    <property type="evidence" value="ECO:0007669"/>
    <property type="project" value="UniProtKB-UniRule"/>
</dbReference>
<evidence type="ECO:0000256" key="2">
    <source>
        <dbReference type="ARBA" id="ARBA00008531"/>
    </source>
</evidence>
<reference evidence="16 17" key="1">
    <citation type="submission" date="2019-09" db="EMBL/GenBank/DDBJ databases">
        <authorList>
            <person name="Valk L.C."/>
        </authorList>
    </citation>
    <scope>NUCLEOTIDE SEQUENCE [LARGE SCALE GENOMIC DNA]</scope>
    <source>
        <strain evidence="16">GalUA</strain>
    </source>
</reference>
<dbReference type="Gene3D" id="1.20.120.1380">
    <property type="entry name" value="Flagellar FlhF biosynthesis protein, N domain"/>
    <property type="match status" value="1"/>
</dbReference>
<evidence type="ECO:0000256" key="8">
    <source>
        <dbReference type="ARBA" id="ARBA00022927"/>
    </source>
</evidence>
<dbReference type="GO" id="GO:0005886">
    <property type="term" value="C:plasma membrane"/>
    <property type="evidence" value="ECO:0007669"/>
    <property type="project" value="UniProtKB-SubCell"/>
</dbReference>
<comment type="caution">
    <text evidence="16">The sequence shown here is derived from an EMBL/GenBank/DDBJ whole genome shotgun (WGS) entry which is preliminary data.</text>
</comment>
<evidence type="ECO:0000259" key="15">
    <source>
        <dbReference type="SMART" id="SM00962"/>
    </source>
</evidence>
<sequence length="406" mass="46020">MIIKKFQGATEMEAVLQAKEELGKDAVVLNVKTIKQKGLFKLFKPTSVEVTVALEETKVENKKIEEQGIKAAELKGSFNSIVDEKINISELNTKEKVEKKDLEHTSEIEKKLSNLQNLLEKQIDSKPSMEQEVVNNPESEKSETAVFAQLIYKTLLDMEVDEKYINQFIREIELIKNKDLTIDHILGNIYQRMILKLGQAKIISETKKKPKVVFFIGPTGVGKTTTIAKIASKFHVDGNKKVVMLTADTYRIAAAEQLRTYANILGVPFQVIYSSQELEECVEQYRTYDFILVDTAGHSHKNQEQTNDISEFIHCLDSKAEKEVYLVVSAATKYKDLIKIVDTYNEITDYNIIFTKLDETTSLGNILNIKMYSQKDLSYITSGQNVPDDIEVFDAQSLVKQLLGGQ</sequence>
<dbReference type="GO" id="GO:0005525">
    <property type="term" value="F:GTP binding"/>
    <property type="evidence" value="ECO:0007669"/>
    <property type="project" value="UniProtKB-UniRule"/>
</dbReference>
<accession>A0A7V7QJL1</accession>
<dbReference type="Pfam" id="PF00448">
    <property type="entry name" value="SRP54"/>
    <property type="match status" value="1"/>
</dbReference>
<comment type="similarity">
    <text evidence="2">Belongs to the GTP-binding SRP family.</text>
</comment>
<dbReference type="PANTHER" id="PTHR43134">
    <property type="entry name" value="SIGNAL RECOGNITION PARTICLE RECEPTOR SUBUNIT ALPHA"/>
    <property type="match status" value="1"/>
</dbReference>
<dbReference type="GO" id="GO:0005047">
    <property type="term" value="F:signal recognition particle binding"/>
    <property type="evidence" value="ECO:0007669"/>
    <property type="project" value="TreeGrafter"/>
</dbReference>
<evidence type="ECO:0000256" key="10">
    <source>
        <dbReference type="ARBA" id="ARBA00023136"/>
    </source>
</evidence>
<dbReference type="InterPro" id="IPR047040">
    <property type="entry name" value="FlhF__GTPase_dom"/>
</dbReference>
<dbReference type="CDD" id="cd17873">
    <property type="entry name" value="FlhF"/>
    <property type="match status" value="1"/>
</dbReference>
<gene>
    <name evidence="16" type="primary">flhF</name>
    <name evidence="16" type="ORF">F7O84_08810</name>
</gene>
<keyword evidence="7" id="KW-1005">Bacterial flagellum biogenesis</keyword>
<reference evidence="16 17" key="2">
    <citation type="submission" date="2020-02" db="EMBL/GenBank/DDBJ databases">
        <title>Candidatus Galacturonibacter soehngenii shows hetero-acetogenic catabolism of galacturonic acid but lacks a canonical carbon monoxide dehydrogenase/acetyl-CoA synthase complex.</title>
        <authorList>
            <person name="Diender M."/>
            <person name="Stouten G.R."/>
            <person name="Petersen J.F."/>
            <person name="Nielsen P.H."/>
            <person name="Dueholm M.S."/>
            <person name="Pronk J.T."/>
            <person name="Van Loosdrecht M.C.M."/>
        </authorList>
    </citation>
    <scope>NUCLEOTIDE SEQUENCE [LARGE SCALE GENOMIC DNA]</scope>
    <source>
        <strain evidence="16">GalUA</strain>
    </source>
</reference>
<feature type="domain" description="AAA+ ATPase" evidence="14">
    <location>
        <begin position="209"/>
        <end position="367"/>
    </location>
</feature>
<dbReference type="Proteomes" id="UP000461768">
    <property type="component" value="Unassembled WGS sequence"/>
</dbReference>
<evidence type="ECO:0000256" key="5">
    <source>
        <dbReference type="ARBA" id="ARBA00022475"/>
    </source>
</evidence>
<dbReference type="InterPro" id="IPR000897">
    <property type="entry name" value="SRP54_GTPase_dom"/>
</dbReference>
<evidence type="ECO:0000256" key="4">
    <source>
        <dbReference type="ARBA" id="ARBA00022448"/>
    </source>
</evidence>
<evidence type="ECO:0000256" key="13">
    <source>
        <dbReference type="NCBIfam" id="TIGR03499"/>
    </source>
</evidence>
<dbReference type="RefSeq" id="WP_151144226.1">
    <property type="nucleotide sequence ID" value="NZ_WAGX01000005.1"/>
</dbReference>
<evidence type="ECO:0000313" key="17">
    <source>
        <dbReference type="Proteomes" id="UP000461768"/>
    </source>
</evidence>
<keyword evidence="16" id="KW-0966">Cell projection</keyword>
<organism evidence="16 17">
    <name type="scientific">Candidatus Galacturonatibacter soehngenii</name>
    <dbReference type="NCBI Taxonomy" id="2307010"/>
    <lineage>
        <taxon>Bacteria</taxon>
        <taxon>Bacillati</taxon>
        <taxon>Bacillota</taxon>
        <taxon>Clostridia</taxon>
        <taxon>Lachnospirales</taxon>
        <taxon>Lachnospiraceae</taxon>
        <taxon>Candidatus Galacturonatibacter</taxon>
    </lineage>
</organism>
<dbReference type="AlphaFoldDB" id="A0A7V7QJL1"/>
<evidence type="ECO:0000256" key="6">
    <source>
        <dbReference type="ARBA" id="ARBA00022741"/>
    </source>
</evidence>
<dbReference type="InterPro" id="IPR020006">
    <property type="entry name" value="FlhF"/>
</dbReference>
<dbReference type="InterPro" id="IPR003593">
    <property type="entry name" value="AAA+_ATPase"/>
</dbReference>
<dbReference type="GO" id="GO:0015031">
    <property type="term" value="P:protein transport"/>
    <property type="evidence" value="ECO:0007669"/>
    <property type="project" value="UniProtKB-KW"/>
</dbReference>
<dbReference type="GO" id="GO:0003924">
    <property type="term" value="F:GTPase activity"/>
    <property type="evidence" value="ECO:0007669"/>
    <property type="project" value="UniProtKB-UniRule"/>
</dbReference>
<keyword evidence="11" id="KW-1006">Bacterial flagellum protein export</keyword>
<comment type="subcellular location">
    <subcellularLocation>
        <location evidence="1">Cell membrane</location>
        <topology evidence="1">Peripheral membrane protein</topology>
        <orientation evidence="1">Cytoplasmic side</orientation>
    </subcellularLocation>
</comment>
<dbReference type="Gene3D" id="3.40.50.300">
    <property type="entry name" value="P-loop containing nucleotide triphosphate hydrolases"/>
    <property type="match status" value="1"/>
</dbReference>
<evidence type="ECO:0000256" key="1">
    <source>
        <dbReference type="ARBA" id="ARBA00004413"/>
    </source>
</evidence>
<name>A0A7V7QJL1_9FIRM</name>
<keyword evidence="8" id="KW-0653">Protein transport</keyword>
<keyword evidence="10" id="KW-0472">Membrane</keyword>
<evidence type="ECO:0000259" key="14">
    <source>
        <dbReference type="SMART" id="SM00382"/>
    </source>
</evidence>
<keyword evidence="16" id="KW-0969">Cilium</keyword>
<evidence type="ECO:0000256" key="12">
    <source>
        <dbReference type="ARBA" id="ARBA00025337"/>
    </source>
</evidence>
<keyword evidence="16" id="KW-0282">Flagellum</keyword>
<dbReference type="InterPro" id="IPR027417">
    <property type="entry name" value="P-loop_NTPase"/>
</dbReference>
<evidence type="ECO:0000256" key="11">
    <source>
        <dbReference type="ARBA" id="ARBA00023225"/>
    </source>
</evidence>
<keyword evidence="4" id="KW-0813">Transport</keyword>
<dbReference type="PANTHER" id="PTHR43134:SF3">
    <property type="entry name" value="FLAGELLAR BIOSYNTHESIS PROTEIN FLHF"/>
    <property type="match status" value="1"/>
</dbReference>
<evidence type="ECO:0000256" key="3">
    <source>
        <dbReference type="ARBA" id="ARBA00014919"/>
    </source>
</evidence>
<dbReference type="FunFam" id="3.40.50.300:FF:000695">
    <property type="entry name" value="Flagellar biosynthesis regulator FlhF"/>
    <property type="match status" value="1"/>
</dbReference>